<dbReference type="CDD" id="cd10747">
    <property type="entry name" value="DnaJ_C"/>
    <property type="match status" value="1"/>
</dbReference>
<dbReference type="SUPFAM" id="SSF46565">
    <property type="entry name" value="Chaperone J-domain"/>
    <property type="match status" value="1"/>
</dbReference>
<keyword evidence="5" id="KW-1185">Reference proteome</keyword>
<dbReference type="InterPro" id="IPR036869">
    <property type="entry name" value="J_dom_sf"/>
</dbReference>
<dbReference type="InterPro" id="IPR051339">
    <property type="entry name" value="DnaJ_subfamily_B"/>
</dbReference>
<feature type="compositionally biased region" description="Acidic residues" evidence="2">
    <location>
        <begin position="116"/>
        <end position="128"/>
    </location>
</feature>
<sequence length="359" mass="41007">MNTFNPYRVLQVSQDADDQAIKKAYHTLAMKWHPDKNSNPSSKEMFQNITRAYDILKDPEQRKKYDLSTPIPHRPSARTSSTFNDRKVSSFLPRSRSRSAQSSSFDYLYNQFYGDDEATNNDNDEINIDDNSNNNSSSNNYPFSEPRTHASSEKYSNLHKYNTTSINSSFSMDSRQQMNPEALDSDLVGDININVEYTLEEIYNLTPKKYSVTRSVDGRIEKKTVSFTPTPGIADGTKITLAGKGNRESPSDAHDMIFTFKELKHNRFIRQGDDIIENISITLRDAICEDYEVKSTAIDGEPISLKISTVIQPGEKFKIQGRGMQRANSKEERGDHIFKFQVNIPLLTIDQRNKILEIL</sequence>
<dbReference type="Gene3D" id="2.60.260.20">
    <property type="entry name" value="Urease metallochaperone UreE, N-terminal domain"/>
    <property type="match status" value="2"/>
</dbReference>
<evidence type="ECO:0000256" key="1">
    <source>
        <dbReference type="ARBA" id="ARBA00023186"/>
    </source>
</evidence>
<name>A0ABR2K2H2_9EUKA</name>
<dbReference type="PANTHER" id="PTHR24078:SF553">
    <property type="entry name" value="DNAJ HOMOLOG SUBFAMILY B MEMBER 5"/>
    <property type="match status" value="1"/>
</dbReference>
<dbReference type="InterPro" id="IPR002939">
    <property type="entry name" value="DnaJ_C"/>
</dbReference>
<dbReference type="Pfam" id="PF00226">
    <property type="entry name" value="DnaJ"/>
    <property type="match status" value="1"/>
</dbReference>
<dbReference type="InterPro" id="IPR008971">
    <property type="entry name" value="HSP40/DnaJ_pept-bd"/>
</dbReference>
<dbReference type="PRINTS" id="PR00625">
    <property type="entry name" value="JDOMAIN"/>
</dbReference>
<keyword evidence="1" id="KW-0143">Chaperone</keyword>
<accession>A0ABR2K2H2</accession>
<reference evidence="4 5" key="1">
    <citation type="submission" date="2024-04" db="EMBL/GenBank/DDBJ databases">
        <title>Tritrichomonas musculus Genome.</title>
        <authorList>
            <person name="Alves-Ferreira E."/>
            <person name="Grigg M."/>
            <person name="Lorenzi H."/>
            <person name="Galac M."/>
        </authorList>
    </citation>
    <scope>NUCLEOTIDE SEQUENCE [LARGE SCALE GENOMIC DNA]</scope>
    <source>
        <strain evidence="4 5">EAF2021</strain>
    </source>
</reference>
<dbReference type="InterPro" id="IPR001623">
    <property type="entry name" value="DnaJ_domain"/>
</dbReference>
<dbReference type="EMBL" id="JAPFFF010000007">
    <property type="protein sequence ID" value="KAK8885289.1"/>
    <property type="molecule type" value="Genomic_DNA"/>
</dbReference>
<protein>
    <recommendedName>
        <fullName evidence="3">J domain-containing protein</fullName>
    </recommendedName>
</protein>
<dbReference type="PROSITE" id="PS00636">
    <property type="entry name" value="DNAJ_1"/>
    <property type="match status" value="1"/>
</dbReference>
<evidence type="ECO:0000313" key="4">
    <source>
        <dbReference type="EMBL" id="KAK8885289.1"/>
    </source>
</evidence>
<gene>
    <name evidence="4" type="ORF">M9Y10_040735</name>
</gene>
<feature type="compositionally biased region" description="Low complexity" evidence="2">
    <location>
        <begin position="129"/>
        <end position="140"/>
    </location>
</feature>
<dbReference type="Proteomes" id="UP001470230">
    <property type="component" value="Unassembled WGS sequence"/>
</dbReference>
<dbReference type="PROSITE" id="PS50076">
    <property type="entry name" value="DNAJ_2"/>
    <property type="match status" value="1"/>
</dbReference>
<dbReference type="SUPFAM" id="SSF49493">
    <property type="entry name" value="HSP40/DnaJ peptide-binding domain"/>
    <property type="match status" value="2"/>
</dbReference>
<feature type="region of interest" description="Disordered" evidence="2">
    <location>
        <begin position="65"/>
        <end position="96"/>
    </location>
</feature>
<proteinExistence type="predicted"/>
<dbReference type="PANTHER" id="PTHR24078">
    <property type="entry name" value="DNAJ HOMOLOG SUBFAMILY C MEMBER"/>
    <property type="match status" value="1"/>
</dbReference>
<evidence type="ECO:0000256" key="2">
    <source>
        <dbReference type="SAM" id="MobiDB-lite"/>
    </source>
</evidence>
<feature type="domain" description="J" evidence="3">
    <location>
        <begin position="5"/>
        <end position="69"/>
    </location>
</feature>
<dbReference type="SMART" id="SM00271">
    <property type="entry name" value="DnaJ"/>
    <property type="match status" value="1"/>
</dbReference>
<evidence type="ECO:0000313" key="5">
    <source>
        <dbReference type="Proteomes" id="UP001470230"/>
    </source>
</evidence>
<feature type="region of interest" description="Disordered" evidence="2">
    <location>
        <begin position="116"/>
        <end position="152"/>
    </location>
</feature>
<organism evidence="4 5">
    <name type="scientific">Tritrichomonas musculus</name>
    <dbReference type="NCBI Taxonomy" id="1915356"/>
    <lineage>
        <taxon>Eukaryota</taxon>
        <taxon>Metamonada</taxon>
        <taxon>Parabasalia</taxon>
        <taxon>Tritrichomonadida</taxon>
        <taxon>Tritrichomonadidae</taxon>
        <taxon>Tritrichomonas</taxon>
    </lineage>
</organism>
<evidence type="ECO:0000259" key="3">
    <source>
        <dbReference type="PROSITE" id="PS50076"/>
    </source>
</evidence>
<dbReference type="Pfam" id="PF01556">
    <property type="entry name" value="DnaJ_C"/>
    <property type="match status" value="1"/>
</dbReference>
<comment type="caution">
    <text evidence="4">The sequence shown here is derived from an EMBL/GenBank/DDBJ whole genome shotgun (WGS) entry which is preliminary data.</text>
</comment>
<dbReference type="InterPro" id="IPR018253">
    <property type="entry name" value="DnaJ_domain_CS"/>
</dbReference>
<dbReference type="CDD" id="cd06257">
    <property type="entry name" value="DnaJ"/>
    <property type="match status" value="1"/>
</dbReference>
<dbReference type="Gene3D" id="1.10.287.110">
    <property type="entry name" value="DnaJ domain"/>
    <property type="match status" value="1"/>
</dbReference>